<dbReference type="Proteomes" id="UP001469553">
    <property type="component" value="Unassembled WGS sequence"/>
</dbReference>
<gene>
    <name evidence="4" type="primary">SPON1_1</name>
    <name evidence="4" type="ORF">AMECASPLE_001448</name>
</gene>
<evidence type="ECO:0000259" key="2">
    <source>
        <dbReference type="PROSITE" id="PS51019"/>
    </source>
</evidence>
<dbReference type="PROSITE" id="PS51019">
    <property type="entry name" value="REELIN"/>
    <property type="match status" value="1"/>
</dbReference>
<sequence>ASIVQKRVIFFQDQGSLTIRLCEKERVLGEVTEVPAIECCACGTAKYRLTFYGNWSEKVHPKDYPRRANHWSALIGASHSRSYVLWEYGSYASEGVRQVAELGSPIKMEEEIRQKVRLTSA</sequence>
<dbReference type="InterPro" id="IPR009465">
    <property type="entry name" value="Spondin_N"/>
</dbReference>
<evidence type="ECO:0000259" key="3">
    <source>
        <dbReference type="PROSITE" id="PS51020"/>
    </source>
</evidence>
<evidence type="ECO:0000313" key="4">
    <source>
        <dbReference type="EMBL" id="MEQ2301951.1"/>
    </source>
</evidence>
<dbReference type="PANTHER" id="PTHR11311:SF16">
    <property type="entry name" value="SPONDIN-1"/>
    <property type="match status" value="1"/>
</dbReference>
<dbReference type="InterPro" id="IPR038678">
    <property type="entry name" value="Spondin_N_sf"/>
</dbReference>
<dbReference type="EMBL" id="JAHRIP010056476">
    <property type="protein sequence ID" value="MEQ2301951.1"/>
    <property type="molecule type" value="Genomic_DNA"/>
</dbReference>
<feature type="domain" description="Spondin" evidence="3">
    <location>
        <begin position="35"/>
        <end position="121"/>
    </location>
</feature>
<dbReference type="PROSITE" id="PS51020">
    <property type="entry name" value="SPONDIN"/>
    <property type="match status" value="1"/>
</dbReference>
<feature type="domain" description="Reelin" evidence="2">
    <location>
        <begin position="1"/>
        <end position="35"/>
    </location>
</feature>
<feature type="non-terminal residue" evidence="4">
    <location>
        <position position="1"/>
    </location>
</feature>
<name>A0ABV0Z8Q4_9TELE</name>
<organism evidence="4 5">
    <name type="scientific">Ameca splendens</name>
    <dbReference type="NCBI Taxonomy" id="208324"/>
    <lineage>
        <taxon>Eukaryota</taxon>
        <taxon>Metazoa</taxon>
        <taxon>Chordata</taxon>
        <taxon>Craniata</taxon>
        <taxon>Vertebrata</taxon>
        <taxon>Euteleostomi</taxon>
        <taxon>Actinopterygii</taxon>
        <taxon>Neopterygii</taxon>
        <taxon>Teleostei</taxon>
        <taxon>Neoteleostei</taxon>
        <taxon>Acanthomorphata</taxon>
        <taxon>Ovalentaria</taxon>
        <taxon>Atherinomorphae</taxon>
        <taxon>Cyprinodontiformes</taxon>
        <taxon>Goodeidae</taxon>
        <taxon>Ameca</taxon>
    </lineage>
</organism>
<keyword evidence="5" id="KW-1185">Reference proteome</keyword>
<dbReference type="Gene3D" id="2.60.40.2130">
    <property type="entry name" value="F-spondin domain"/>
    <property type="match status" value="1"/>
</dbReference>
<evidence type="ECO:0000313" key="5">
    <source>
        <dbReference type="Proteomes" id="UP001469553"/>
    </source>
</evidence>
<keyword evidence="1" id="KW-0677">Repeat</keyword>
<accession>A0ABV0Z8Q4</accession>
<comment type="caution">
    <text evidence="4">The sequence shown here is derived from an EMBL/GenBank/DDBJ whole genome shotgun (WGS) entry which is preliminary data.</text>
</comment>
<evidence type="ECO:0000256" key="1">
    <source>
        <dbReference type="ARBA" id="ARBA00022737"/>
    </source>
</evidence>
<dbReference type="PANTHER" id="PTHR11311">
    <property type="entry name" value="SPONDIN"/>
    <property type="match status" value="1"/>
</dbReference>
<dbReference type="Pfam" id="PF06468">
    <property type="entry name" value="Spond_N"/>
    <property type="match status" value="1"/>
</dbReference>
<protein>
    <submittedName>
        <fullName evidence="4">Spondin-1</fullName>
    </submittedName>
</protein>
<dbReference type="InterPro" id="IPR002861">
    <property type="entry name" value="Reeler_dom"/>
</dbReference>
<reference evidence="4 5" key="1">
    <citation type="submission" date="2021-06" db="EMBL/GenBank/DDBJ databases">
        <authorList>
            <person name="Palmer J.M."/>
        </authorList>
    </citation>
    <scope>NUCLEOTIDE SEQUENCE [LARGE SCALE GENOMIC DNA]</scope>
    <source>
        <strain evidence="4 5">AS_MEX2019</strain>
        <tissue evidence="4">Muscle</tissue>
    </source>
</reference>
<proteinExistence type="predicted"/>
<dbReference type="InterPro" id="IPR051418">
    <property type="entry name" value="Spondin/Thrombospondin_T1"/>
</dbReference>